<accession>A0A6J7PUG3</accession>
<dbReference type="InterPro" id="IPR051910">
    <property type="entry name" value="ComF/GntX_DNA_util-trans"/>
</dbReference>
<dbReference type="InterPro" id="IPR000836">
    <property type="entry name" value="PRTase_dom"/>
</dbReference>
<evidence type="ECO:0000313" key="2">
    <source>
        <dbReference type="EMBL" id="CAB4529387.1"/>
    </source>
</evidence>
<evidence type="ECO:0000313" key="3">
    <source>
        <dbReference type="EMBL" id="CAB4584794.1"/>
    </source>
</evidence>
<dbReference type="EMBL" id="CAEZUD010000006">
    <property type="protein sequence ID" value="CAB4584794.1"/>
    <property type="molecule type" value="Genomic_DNA"/>
</dbReference>
<dbReference type="EMBL" id="CAFBPI010000007">
    <property type="protein sequence ID" value="CAB5006112.1"/>
    <property type="molecule type" value="Genomic_DNA"/>
</dbReference>
<dbReference type="EMBL" id="CAEZUY010000002">
    <property type="protein sequence ID" value="CAB4605535.1"/>
    <property type="molecule type" value="Genomic_DNA"/>
</dbReference>
<evidence type="ECO:0000313" key="5">
    <source>
        <dbReference type="EMBL" id="CAB4719366.1"/>
    </source>
</evidence>
<name>A0A6J7PUG3_9ZZZZ</name>
<sequence length="212" mass="23315">MLQSLALLLFPHRCLSCKEFVEHSRSFCALCSLSWSTSLKVRKVDGVPFFYSCTYNSVTSRVILKAKEENNARARITLAQLIAQAINNPYSLLIPIPSRPSANRTRGYRHATLLAGAAVSVMKGNRNQVIDCLQVTGSTRDQAGLNAHERRENLHHKFTADSRQLANLGMREIFIVDDLVTSGASAREAIRALLAVDVRVNGVISACAALPH</sequence>
<evidence type="ECO:0000313" key="4">
    <source>
        <dbReference type="EMBL" id="CAB4605535.1"/>
    </source>
</evidence>
<evidence type="ECO:0000256" key="1">
    <source>
        <dbReference type="ARBA" id="ARBA00008007"/>
    </source>
</evidence>
<dbReference type="PANTHER" id="PTHR47505:SF1">
    <property type="entry name" value="DNA UTILIZATION PROTEIN YHGH"/>
    <property type="match status" value="1"/>
</dbReference>
<dbReference type="AlphaFoldDB" id="A0A6J7PUG3"/>
<dbReference type="EMBL" id="CAEZSC010000001">
    <property type="protein sequence ID" value="CAB4529387.1"/>
    <property type="molecule type" value="Genomic_DNA"/>
</dbReference>
<dbReference type="InterPro" id="IPR029057">
    <property type="entry name" value="PRTase-like"/>
</dbReference>
<protein>
    <submittedName>
        <fullName evidence="7">Unannotated protein</fullName>
    </submittedName>
</protein>
<dbReference type="Gene3D" id="3.40.50.2020">
    <property type="match status" value="1"/>
</dbReference>
<organism evidence="7">
    <name type="scientific">freshwater metagenome</name>
    <dbReference type="NCBI Taxonomy" id="449393"/>
    <lineage>
        <taxon>unclassified sequences</taxon>
        <taxon>metagenomes</taxon>
        <taxon>ecological metagenomes</taxon>
    </lineage>
</organism>
<reference evidence="7" key="1">
    <citation type="submission" date="2020-05" db="EMBL/GenBank/DDBJ databases">
        <authorList>
            <person name="Chiriac C."/>
            <person name="Salcher M."/>
            <person name="Ghai R."/>
            <person name="Kavagutti S V."/>
        </authorList>
    </citation>
    <scope>NUCLEOTIDE SEQUENCE</scope>
</reference>
<comment type="similarity">
    <text evidence="1">Belongs to the ComF/GntX family.</text>
</comment>
<dbReference type="CDD" id="cd06223">
    <property type="entry name" value="PRTases_typeI"/>
    <property type="match status" value="1"/>
</dbReference>
<dbReference type="SUPFAM" id="SSF53271">
    <property type="entry name" value="PRTase-like"/>
    <property type="match status" value="1"/>
</dbReference>
<dbReference type="EMBL" id="CAEZYL010000015">
    <property type="protein sequence ID" value="CAB4719366.1"/>
    <property type="molecule type" value="Genomic_DNA"/>
</dbReference>
<dbReference type="PANTHER" id="PTHR47505">
    <property type="entry name" value="DNA UTILIZATION PROTEIN YHGH"/>
    <property type="match status" value="1"/>
</dbReference>
<evidence type="ECO:0000313" key="6">
    <source>
        <dbReference type="EMBL" id="CAB4887796.1"/>
    </source>
</evidence>
<dbReference type="EMBL" id="CAFBME010000002">
    <property type="protein sequence ID" value="CAB4887796.1"/>
    <property type="molecule type" value="Genomic_DNA"/>
</dbReference>
<proteinExistence type="inferred from homology"/>
<evidence type="ECO:0000313" key="7">
    <source>
        <dbReference type="EMBL" id="CAB5006112.1"/>
    </source>
</evidence>
<gene>
    <name evidence="2" type="ORF">UFOPK1380_00012</name>
    <name evidence="3" type="ORF">UFOPK1778_00255</name>
    <name evidence="4" type="ORF">UFOPK1863_00058</name>
    <name evidence="5" type="ORF">UFOPK2689_00428</name>
    <name evidence="6" type="ORF">UFOPK3555_00064</name>
    <name evidence="7" type="ORF">UFOPK4095_00205</name>
</gene>